<keyword evidence="3" id="KW-1185">Reference proteome</keyword>
<organism evidence="3 4">
    <name type="scientific">Steinernema glaseri</name>
    <dbReference type="NCBI Taxonomy" id="37863"/>
    <lineage>
        <taxon>Eukaryota</taxon>
        <taxon>Metazoa</taxon>
        <taxon>Ecdysozoa</taxon>
        <taxon>Nematoda</taxon>
        <taxon>Chromadorea</taxon>
        <taxon>Rhabditida</taxon>
        <taxon>Tylenchina</taxon>
        <taxon>Panagrolaimomorpha</taxon>
        <taxon>Strongyloidoidea</taxon>
        <taxon>Steinernematidae</taxon>
        <taxon>Steinernema</taxon>
    </lineage>
</organism>
<feature type="domain" description="C4H2-type" evidence="2">
    <location>
        <begin position="278"/>
        <end position="320"/>
    </location>
</feature>
<dbReference type="PROSITE" id="PS51896">
    <property type="entry name" value="ZF_C4H2"/>
    <property type="match status" value="1"/>
</dbReference>
<sequence length="409" mass="45682">MSCSHDSTTKDFSQEAKDNGSASGGTNLGDKVSTAFKDESPTRTLRQHLDEICAQQSASVGIKSGVKRHNDSFESTIKNFDSRMFFPYLAKAPKDDLITSPVLPKRSATKNAIIGEQLWNINRARKTIGEISDRLEELREPKMALQESNTFMQKALLLQQSLNKESEREVSQIRAINDDLTYTMCLLKSVRETYEAKKALFARSLSELQTTIATVNELAGEAKVPSEKLLNEDVWAHLQNDENSAFLEKLRPVLKPFEAASSQLQTIAMKEEYQYYHVIPMAFQECGNCHNNIHLNAPVCTHCAAKMIANNAKNGANSAQMLHFLKPSTSSTDEHFQPSKTVCDFCEKKLQRGNIFSCTHCAAGLNWCCGRCVIKNHKGHLSNVEEIGMTDVWTKAAMRMAQGSNFAQM</sequence>
<protein>
    <submittedName>
        <fullName evidence="4">C4H2-type domain-containing protein</fullName>
    </submittedName>
</protein>
<dbReference type="WBParaSite" id="L893_g14788.t1">
    <property type="protein sequence ID" value="L893_g14788.t1"/>
    <property type="gene ID" value="L893_g14788"/>
</dbReference>
<feature type="compositionally biased region" description="Basic and acidic residues" evidence="1">
    <location>
        <begin position="7"/>
        <end position="18"/>
    </location>
</feature>
<dbReference type="InterPro" id="IPR044069">
    <property type="entry name" value="ZF_C4H2"/>
</dbReference>
<evidence type="ECO:0000313" key="3">
    <source>
        <dbReference type="Proteomes" id="UP000095287"/>
    </source>
</evidence>
<evidence type="ECO:0000256" key="1">
    <source>
        <dbReference type="SAM" id="MobiDB-lite"/>
    </source>
</evidence>
<dbReference type="AlphaFoldDB" id="A0A1I7YBT3"/>
<dbReference type="Proteomes" id="UP000095287">
    <property type="component" value="Unplaced"/>
</dbReference>
<proteinExistence type="predicted"/>
<accession>A0A1I7YBT3</accession>
<feature type="region of interest" description="Disordered" evidence="1">
    <location>
        <begin position="1"/>
        <end position="41"/>
    </location>
</feature>
<evidence type="ECO:0000313" key="4">
    <source>
        <dbReference type="WBParaSite" id="L893_g14788.t1"/>
    </source>
</evidence>
<name>A0A1I7YBT3_9BILA</name>
<evidence type="ECO:0000259" key="2">
    <source>
        <dbReference type="PROSITE" id="PS51896"/>
    </source>
</evidence>
<reference evidence="4" key="1">
    <citation type="submission" date="2016-11" db="UniProtKB">
        <authorList>
            <consortium name="WormBaseParasite"/>
        </authorList>
    </citation>
    <scope>IDENTIFICATION</scope>
</reference>